<gene>
    <name evidence="3" type="ORF">G4V39_00090</name>
</gene>
<dbReference type="Proteomes" id="UP000502179">
    <property type="component" value="Chromosome"/>
</dbReference>
<keyword evidence="4" id="KW-1185">Reference proteome</keyword>
<organism evidence="3 4">
    <name type="scientific">Thermosulfuriphilus ammonigenes</name>
    <dbReference type="NCBI Taxonomy" id="1936021"/>
    <lineage>
        <taxon>Bacteria</taxon>
        <taxon>Pseudomonadati</taxon>
        <taxon>Thermodesulfobacteriota</taxon>
        <taxon>Thermodesulfobacteria</taxon>
        <taxon>Thermodesulfobacteriales</taxon>
        <taxon>Thermodesulfobacteriaceae</taxon>
        <taxon>Thermosulfuriphilus</taxon>
    </lineage>
</organism>
<evidence type="ECO:0000256" key="1">
    <source>
        <dbReference type="SAM" id="Coils"/>
    </source>
</evidence>
<protein>
    <submittedName>
        <fullName evidence="3">Uncharacterized protein</fullName>
    </submittedName>
</protein>
<sequence length="200" mass="22027">MELRKIDPASIRVFSSPSEQSPREATFQRVKESSSEAPKSSDHLSLSRVKGKDGQPLSPEELAEIRRLKQIDAQVRAHEMAHLTVGGQYVRGGPHYQYRTGPDGRKYAVGGEVSIDTSSIPGDPRATLAKMRQVKRAALAPANPSPQDYRVAAKASQKEREALEEILKELIEKRQMADQGKYTTSSVSAPVPGELISFFI</sequence>
<evidence type="ECO:0000313" key="3">
    <source>
        <dbReference type="EMBL" id="QIJ70762.1"/>
    </source>
</evidence>
<feature type="compositionally biased region" description="Basic and acidic residues" evidence="2">
    <location>
        <begin position="29"/>
        <end position="42"/>
    </location>
</feature>
<feature type="region of interest" description="Disordered" evidence="2">
    <location>
        <begin position="1"/>
        <end position="58"/>
    </location>
</feature>
<dbReference type="Pfam" id="PF12118">
    <property type="entry name" value="SprA-related"/>
    <property type="match status" value="1"/>
</dbReference>
<feature type="coiled-coil region" evidence="1">
    <location>
        <begin position="153"/>
        <end position="180"/>
    </location>
</feature>
<evidence type="ECO:0000256" key="2">
    <source>
        <dbReference type="SAM" id="MobiDB-lite"/>
    </source>
</evidence>
<evidence type="ECO:0000313" key="4">
    <source>
        <dbReference type="Proteomes" id="UP000502179"/>
    </source>
</evidence>
<proteinExistence type="predicted"/>
<accession>A0A6G7PSY8</accession>
<name>A0A6G7PSY8_9BACT</name>
<dbReference type="InterPro" id="IPR021973">
    <property type="entry name" value="SprA-related"/>
</dbReference>
<dbReference type="RefSeq" id="WP_166030985.1">
    <property type="nucleotide sequence ID" value="NZ_CP048877.1"/>
</dbReference>
<keyword evidence="1" id="KW-0175">Coiled coil</keyword>
<dbReference type="AlphaFoldDB" id="A0A6G7PSY8"/>
<reference evidence="3 4" key="1">
    <citation type="submission" date="2020-02" db="EMBL/GenBank/DDBJ databases">
        <title>Genome analysis of Thermosulfuriphilus ammonigenes ST65T, an anaerobic thermophilic chemolithoautotrophic bacterium isolated from a deep-sea hydrothermal vent.</title>
        <authorList>
            <person name="Slobodkina G."/>
            <person name="Allioux M."/>
            <person name="Merkel A."/>
            <person name="Alain K."/>
            <person name="Jebbar M."/>
            <person name="Slobodkin A."/>
        </authorList>
    </citation>
    <scope>NUCLEOTIDE SEQUENCE [LARGE SCALE GENOMIC DNA]</scope>
    <source>
        <strain evidence="3 4">ST65</strain>
    </source>
</reference>
<dbReference type="EMBL" id="CP048877">
    <property type="protein sequence ID" value="QIJ70762.1"/>
    <property type="molecule type" value="Genomic_DNA"/>
</dbReference>
<dbReference type="KEGG" id="tav:G4V39_00090"/>